<sequence>MELSKQERLKRIMDLSDSILEQLVEDRTEFRAKDLKQAAELLARCVKEIAKLQSHGSGNTPYEYEAAINKLRVSYNILFLGKEKKTMANESVS</sequence>
<reference evidence="1 2" key="1">
    <citation type="submission" date="2019-08" db="EMBL/GenBank/DDBJ databases">
        <title>Bacillus genomes from the desert of Cuatro Cienegas, Coahuila.</title>
        <authorList>
            <person name="Olmedo-Alvarez G."/>
        </authorList>
    </citation>
    <scope>NUCLEOTIDE SEQUENCE [LARGE SCALE GENOMIC DNA]</scope>
    <source>
        <strain evidence="1 2">CH446_14T</strain>
    </source>
</reference>
<name>A0A5D4REP0_9BACI</name>
<dbReference type="AlphaFoldDB" id="A0A5D4REP0"/>
<protein>
    <submittedName>
        <fullName evidence="1">Uncharacterized protein</fullName>
    </submittedName>
</protein>
<evidence type="ECO:0000313" key="2">
    <source>
        <dbReference type="Proteomes" id="UP000322139"/>
    </source>
</evidence>
<dbReference type="Proteomes" id="UP000322139">
    <property type="component" value="Unassembled WGS sequence"/>
</dbReference>
<dbReference type="RefSeq" id="WP_148973728.1">
    <property type="nucleotide sequence ID" value="NZ_VTER01000003.1"/>
</dbReference>
<comment type="caution">
    <text evidence="1">The sequence shown here is derived from an EMBL/GenBank/DDBJ whole genome shotgun (WGS) entry which is preliminary data.</text>
</comment>
<accession>A0A5D4REP0</accession>
<proteinExistence type="predicted"/>
<gene>
    <name evidence="1" type="ORF">FZD51_04785</name>
</gene>
<dbReference type="EMBL" id="VTER01000003">
    <property type="protein sequence ID" value="TYS49885.1"/>
    <property type="molecule type" value="Genomic_DNA"/>
</dbReference>
<organism evidence="1 2">
    <name type="scientific">Bacillus infantis</name>
    <dbReference type="NCBI Taxonomy" id="324767"/>
    <lineage>
        <taxon>Bacteria</taxon>
        <taxon>Bacillati</taxon>
        <taxon>Bacillota</taxon>
        <taxon>Bacilli</taxon>
        <taxon>Bacillales</taxon>
        <taxon>Bacillaceae</taxon>
        <taxon>Bacillus</taxon>
    </lineage>
</organism>
<evidence type="ECO:0000313" key="1">
    <source>
        <dbReference type="EMBL" id="TYS49885.1"/>
    </source>
</evidence>